<dbReference type="InterPro" id="IPR048349">
    <property type="entry name" value="CCDC22_N"/>
</dbReference>
<evidence type="ECO:0000313" key="6">
    <source>
        <dbReference type="Proteomes" id="UP000091857"/>
    </source>
</evidence>
<dbReference type="PANTHER" id="PTHR15668">
    <property type="entry name" value="JM1 PROTEIN"/>
    <property type="match status" value="1"/>
</dbReference>
<keyword evidence="6" id="KW-1185">Reference proteome</keyword>
<dbReference type="OrthoDB" id="10266736at2759"/>
<keyword evidence="2" id="KW-0175">Coiled coil</keyword>
<dbReference type="GO" id="GO:0097602">
    <property type="term" value="F:cullin family protein binding"/>
    <property type="evidence" value="ECO:0000318"/>
    <property type="project" value="GO_Central"/>
</dbReference>
<reference evidence="6" key="1">
    <citation type="journal article" date="2016" name="Nat. Biotechnol.">
        <title>Sequencing wild and cultivated cassava and related species reveals extensive interspecific hybridization and genetic diversity.</title>
        <authorList>
            <person name="Bredeson J.V."/>
            <person name="Lyons J.B."/>
            <person name="Prochnik S.E."/>
            <person name="Wu G.A."/>
            <person name="Ha C.M."/>
            <person name="Edsinger-Gonzales E."/>
            <person name="Grimwood J."/>
            <person name="Schmutz J."/>
            <person name="Rabbi I.Y."/>
            <person name="Egesi C."/>
            <person name="Nauluvula P."/>
            <person name="Lebot V."/>
            <person name="Ndunguru J."/>
            <person name="Mkamilo G."/>
            <person name="Bart R.S."/>
            <person name="Setter T.L."/>
            <person name="Gleadow R.M."/>
            <person name="Kulakow P."/>
            <person name="Ferguson M.E."/>
            <person name="Rounsley S."/>
            <person name="Rokhsar D.S."/>
        </authorList>
    </citation>
    <scope>NUCLEOTIDE SEQUENCE [LARGE SCALE GENOMIC DNA]</scope>
    <source>
        <strain evidence="6">cv. AM560-2</strain>
    </source>
</reference>
<evidence type="ECO:0000256" key="2">
    <source>
        <dbReference type="SAM" id="Coils"/>
    </source>
</evidence>
<feature type="domain" description="CCDC22 coiled-coil" evidence="3">
    <location>
        <begin position="194"/>
        <end position="449"/>
    </location>
</feature>
<protein>
    <recommendedName>
        <fullName evidence="7">Coiled-coil domain-containing protein 22 homolog</fullName>
    </recommendedName>
</protein>
<name>A0A2C9UE78_MANES</name>
<dbReference type="EMBL" id="CM004401">
    <property type="protein sequence ID" value="OAY28316.1"/>
    <property type="molecule type" value="Genomic_DNA"/>
</dbReference>
<dbReference type="AlphaFoldDB" id="A0A2C9UE78"/>
<evidence type="ECO:0000259" key="3">
    <source>
        <dbReference type="Pfam" id="PF05667"/>
    </source>
</evidence>
<dbReference type="PANTHER" id="PTHR15668:SF4">
    <property type="entry name" value="COILED-COIL DOMAIN-CONTAINING PROTEIN 22"/>
    <property type="match status" value="1"/>
</dbReference>
<organism evidence="5 6">
    <name type="scientific">Manihot esculenta</name>
    <name type="common">Cassava</name>
    <name type="synonym">Jatropha manihot</name>
    <dbReference type="NCBI Taxonomy" id="3983"/>
    <lineage>
        <taxon>Eukaryota</taxon>
        <taxon>Viridiplantae</taxon>
        <taxon>Streptophyta</taxon>
        <taxon>Embryophyta</taxon>
        <taxon>Tracheophyta</taxon>
        <taxon>Spermatophyta</taxon>
        <taxon>Magnoliopsida</taxon>
        <taxon>eudicotyledons</taxon>
        <taxon>Gunneridae</taxon>
        <taxon>Pentapetalae</taxon>
        <taxon>rosids</taxon>
        <taxon>fabids</taxon>
        <taxon>Malpighiales</taxon>
        <taxon>Euphorbiaceae</taxon>
        <taxon>Crotonoideae</taxon>
        <taxon>Manihoteae</taxon>
        <taxon>Manihot</taxon>
    </lineage>
</organism>
<accession>A0A2C9UE78</accession>
<dbReference type="GO" id="GO:0005737">
    <property type="term" value="C:cytoplasm"/>
    <property type="evidence" value="ECO:0007669"/>
    <property type="project" value="EnsemblPlants"/>
</dbReference>
<dbReference type="STRING" id="3983.A0A2C9UE78"/>
<evidence type="ECO:0000256" key="1">
    <source>
        <dbReference type="ARBA" id="ARBA00006438"/>
    </source>
</evidence>
<evidence type="ECO:0008006" key="7">
    <source>
        <dbReference type="Google" id="ProtNLM"/>
    </source>
</evidence>
<sequence length="482" mass="55625">MEEYEDVLLKSLQNAGVSIPSNVSSIQDFTSATLVSICAQSVNLLDETASLPSSFPDSLVDKFKICTDIALAIKRLGYIGDMTYYKFLYPSEEDLFKLVRFLVERLSESSVGVKLPDLKDVNSTRKIRVEGSTDNSEDWMEKADDRGLDHQQEKLKNLSLHNIGSELSDSNVEDTSFNRLLAAEGESERVAFQKVTPAKDQSSQMRHESETLQNQEKLLVKEVTARTSELQKLQEELEMLKDAAEMAFDDQHPIEFYVEQLNKQDSKRCNIVELESKWDAFRKPLEEKKRSLEESLYADIPEAQEKLLKLREVELEKQAILSKVRRLEEEHSKLCVDFGKQPKLPTRTSYIERIKEITKNSRKQDADIERILKETRELQLESNSIRECLDRTYAVLDEIVFREAKKDPVGRQAYRLLTSIHECFEQISEKILMTDRIRREMAECEKKLSAMAFRSLNVDKLQADLDAITKENKYLEQQLGDD</sequence>
<comment type="caution">
    <text evidence="5">The sequence shown here is derived from an EMBL/GenBank/DDBJ whole genome shotgun (WGS) entry which is preliminary data.</text>
</comment>
<evidence type="ECO:0000313" key="5">
    <source>
        <dbReference type="EMBL" id="OAY28316.1"/>
    </source>
</evidence>
<feature type="domain" description="CCDC22 N-terminal" evidence="4">
    <location>
        <begin position="1"/>
        <end position="107"/>
    </location>
</feature>
<dbReference type="GO" id="GO:2000060">
    <property type="term" value="P:positive regulation of ubiquitin-dependent protein catabolic process"/>
    <property type="evidence" value="ECO:0000318"/>
    <property type="project" value="GO_Central"/>
</dbReference>
<dbReference type="Pfam" id="PF05667">
    <property type="entry name" value="CCDC22_CC"/>
    <property type="match status" value="1"/>
</dbReference>
<gene>
    <name evidence="5" type="ORF">MANES_15G057600v8</name>
</gene>
<proteinExistence type="inferred from homology"/>
<dbReference type="InterPro" id="IPR048348">
    <property type="entry name" value="CCDC22_CC"/>
</dbReference>
<evidence type="ECO:0000259" key="4">
    <source>
        <dbReference type="Pfam" id="PF21674"/>
    </source>
</evidence>
<comment type="similarity">
    <text evidence="1">Belongs to the CCDC22 family.</text>
</comment>
<dbReference type="InterPro" id="IPR008530">
    <property type="entry name" value="CCDC22"/>
</dbReference>
<feature type="coiled-coil region" evidence="2">
    <location>
        <begin position="223"/>
        <end position="250"/>
    </location>
</feature>
<dbReference type="Proteomes" id="UP000091857">
    <property type="component" value="Chromosome 15"/>
</dbReference>
<dbReference type="Pfam" id="PF21674">
    <property type="entry name" value="CCDC22_N"/>
    <property type="match status" value="1"/>
</dbReference>
<dbReference type="Gramene" id="Manes.15G057600.1.v8.1">
    <property type="protein sequence ID" value="Manes.15G057600.1.v8.1.CDS"/>
    <property type="gene ID" value="Manes.15G057600.v8.1"/>
</dbReference>